<sequence length="139" mass="14748">MAGLRSVGVFPEAALSPVRRQGGRGGEAGGEAEQAADGMPIAWAFLGPDASLSALHVEPKFRGKGLAKAVAVKLWEEGMGWFDENEARDGEEGWLVSSDVSPDNKESTGLCRSLSGEAGWEVYWLRVDLSRLGKEGGSE</sequence>
<accession>A0ACC3CY07</accession>
<dbReference type="Proteomes" id="UP001186974">
    <property type="component" value="Unassembled WGS sequence"/>
</dbReference>
<name>A0ACC3CY07_9PEZI</name>
<gene>
    <name evidence="1" type="ORF">LTS18_012393</name>
</gene>
<protein>
    <submittedName>
        <fullName evidence="1">Uncharacterized protein</fullName>
    </submittedName>
</protein>
<evidence type="ECO:0000313" key="1">
    <source>
        <dbReference type="EMBL" id="KAK3051694.1"/>
    </source>
</evidence>
<evidence type="ECO:0000313" key="2">
    <source>
        <dbReference type="Proteomes" id="UP001186974"/>
    </source>
</evidence>
<organism evidence="1 2">
    <name type="scientific">Coniosporium uncinatum</name>
    <dbReference type="NCBI Taxonomy" id="93489"/>
    <lineage>
        <taxon>Eukaryota</taxon>
        <taxon>Fungi</taxon>
        <taxon>Dikarya</taxon>
        <taxon>Ascomycota</taxon>
        <taxon>Pezizomycotina</taxon>
        <taxon>Dothideomycetes</taxon>
        <taxon>Dothideomycetes incertae sedis</taxon>
        <taxon>Coniosporium</taxon>
    </lineage>
</organism>
<comment type="caution">
    <text evidence="1">The sequence shown here is derived from an EMBL/GenBank/DDBJ whole genome shotgun (WGS) entry which is preliminary data.</text>
</comment>
<keyword evidence="2" id="KW-1185">Reference proteome</keyword>
<dbReference type="EMBL" id="JAWDJW010010036">
    <property type="protein sequence ID" value="KAK3051694.1"/>
    <property type="molecule type" value="Genomic_DNA"/>
</dbReference>
<proteinExistence type="predicted"/>
<reference evidence="1" key="1">
    <citation type="submission" date="2024-09" db="EMBL/GenBank/DDBJ databases">
        <title>Black Yeasts Isolated from many extreme environments.</title>
        <authorList>
            <person name="Coleine C."/>
            <person name="Stajich J.E."/>
            <person name="Selbmann L."/>
        </authorList>
    </citation>
    <scope>NUCLEOTIDE SEQUENCE</scope>
    <source>
        <strain evidence="1">CCFEE 5737</strain>
    </source>
</reference>